<sequence>MKNLEKLLKALANKRRLEILKSLKKEPGDELSVGEIAEKIKLSFKATSRHLRILFEADILDKEQRNIQVFYHIDFKGKLVKYIVSIL</sequence>
<dbReference type="NCBIfam" id="NF033788">
    <property type="entry name" value="HTH_metalloreg"/>
    <property type="match status" value="1"/>
</dbReference>
<dbReference type="PRINTS" id="PR00778">
    <property type="entry name" value="HTHARSR"/>
</dbReference>
<keyword evidence="1" id="KW-0805">Transcription regulation</keyword>
<organism evidence="5 6">
    <name type="scientific">Candidatus Giovannonibacteria bacterium GW2011_GWA2_44_13b</name>
    <dbReference type="NCBI Taxonomy" id="1618647"/>
    <lineage>
        <taxon>Bacteria</taxon>
        <taxon>Candidatus Giovannoniibacteriota</taxon>
    </lineage>
</organism>
<evidence type="ECO:0000256" key="3">
    <source>
        <dbReference type="ARBA" id="ARBA00023163"/>
    </source>
</evidence>
<dbReference type="GO" id="GO:0003677">
    <property type="term" value="F:DNA binding"/>
    <property type="evidence" value="ECO:0007669"/>
    <property type="project" value="UniProtKB-KW"/>
</dbReference>
<dbReference type="PROSITE" id="PS50987">
    <property type="entry name" value="HTH_ARSR_2"/>
    <property type="match status" value="1"/>
</dbReference>
<gene>
    <name evidence="5" type="ORF">UW30_C0022G0007</name>
</gene>
<dbReference type="InterPro" id="IPR051011">
    <property type="entry name" value="Metal_resp_trans_reg"/>
</dbReference>
<dbReference type="AlphaFoldDB" id="A0A0G1J8X3"/>
<dbReference type="CDD" id="cd00090">
    <property type="entry name" value="HTH_ARSR"/>
    <property type="match status" value="1"/>
</dbReference>
<dbReference type="Gene3D" id="1.10.10.10">
    <property type="entry name" value="Winged helix-like DNA-binding domain superfamily/Winged helix DNA-binding domain"/>
    <property type="match status" value="1"/>
</dbReference>
<dbReference type="PANTHER" id="PTHR43132:SF6">
    <property type="entry name" value="HTH-TYPE TRANSCRIPTIONAL REPRESSOR CZRA"/>
    <property type="match status" value="1"/>
</dbReference>
<dbReference type="GO" id="GO:0003700">
    <property type="term" value="F:DNA-binding transcription factor activity"/>
    <property type="evidence" value="ECO:0007669"/>
    <property type="project" value="InterPro"/>
</dbReference>
<dbReference type="Proteomes" id="UP000034736">
    <property type="component" value="Unassembled WGS sequence"/>
</dbReference>
<dbReference type="InterPro" id="IPR011991">
    <property type="entry name" value="ArsR-like_HTH"/>
</dbReference>
<evidence type="ECO:0000259" key="4">
    <source>
        <dbReference type="PROSITE" id="PS50987"/>
    </source>
</evidence>
<dbReference type="STRING" id="1618647.UW30_C0022G0007"/>
<name>A0A0G1J8X3_9BACT</name>
<evidence type="ECO:0000313" key="5">
    <source>
        <dbReference type="EMBL" id="KKT40472.1"/>
    </source>
</evidence>
<dbReference type="InterPro" id="IPR036388">
    <property type="entry name" value="WH-like_DNA-bd_sf"/>
</dbReference>
<dbReference type="SMART" id="SM00418">
    <property type="entry name" value="HTH_ARSR"/>
    <property type="match status" value="1"/>
</dbReference>
<reference evidence="5 6" key="1">
    <citation type="journal article" date="2015" name="Nature">
        <title>rRNA introns, odd ribosomes, and small enigmatic genomes across a large radiation of phyla.</title>
        <authorList>
            <person name="Brown C.T."/>
            <person name="Hug L.A."/>
            <person name="Thomas B.C."/>
            <person name="Sharon I."/>
            <person name="Castelle C.J."/>
            <person name="Singh A."/>
            <person name="Wilkins M.J."/>
            <person name="Williams K.H."/>
            <person name="Banfield J.F."/>
        </authorList>
    </citation>
    <scope>NUCLEOTIDE SEQUENCE [LARGE SCALE GENOMIC DNA]</scope>
</reference>
<dbReference type="EMBL" id="LCHU01000022">
    <property type="protein sequence ID" value="KKT40472.1"/>
    <property type="molecule type" value="Genomic_DNA"/>
</dbReference>
<evidence type="ECO:0000256" key="2">
    <source>
        <dbReference type="ARBA" id="ARBA00023125"/>
    </source>
</evidence>
<keyword evidence="2" id="KW-0238">DNA-binding</keyword>
<evidence type="ECO:0000256" key="1">
    <source>
        <dbReference type="ARBA" id="ARBA00023015"/>
    </source>
</evidence>
<evidence type="ECO:0000313" key="6">
    <source>
        <dbReference type="Proteomes" id="UP000034736"/>
    </source>
</evidence>
<dbReference type="PANTHER" id="PTHR43132">
    <property type="entry name" value="ARSENICAL RESISTANCE OPERON REPRESSOR ARSR-RELATED"/>
    <property type="match status" value="1"/>
</dbReference>
<accession>A0A0G1J8X3</accession>
<dbReference type="Pfam" id="PF01022">
    <property type="entry name" value="HTH_5"/>
    <property type="match status" value="1"/>
</dbReference>
<proteinExistence type="predicted"/>
<protein>
    <submittedName>
        <fullName evidence="5">ArsR family transcriptional regulator</fullName>
    </submittedName>
</protein>
<dbReference type="SUPFAM" id="SSF46785">
    <property type="entry name" value="Winged helix' DNA-binding domain"/>
    <property type="match status" value="1"/>
</dbReference>
<feature type="domain" description="HTH arsR-type" evidence="4">
    <location>
        <begin position="1"/>
        <end position="87"/>
    </location>
</feature>
<dbReference type="InterPro" id="IPR036390">
    <property type="entry name" value="WH_DNA-bd_sf"/>
</dbReference>
<dbReference type="InterPro" id="IPR001845">
    <property type="entry name" value="HTH_ArsR_DNA-bd_dom"/>
</dbReference>
<keyword evidence="3" id="KW-0804">Transcription</keyword>
<comment type="caution">
    <text evidence="5">The sequence shown here is derived from an EMBL/GenBank/DDBJ whole genome shotgun (WGS) entry which is preliminary data.</text>
</comment>